<sequence>MAAKRKRDLFNHAVSSTTQLTSDRASDLSYLRANSSSPLNLSKMNGDHQNHHLHQELPVLSPTALIADRYRNLSLKSPNTASIREEDEKIHSPNSMKRPKSETDNWSDCGSPLSSSTSLKDPLSPATPLNVAHIISQLHMPITTRPPKTTASTFPAGTTTTTTSPTKLSANGALPPSSTAKALIAGECFQPPPVEFFFISVKIT</sequence>
<evidence type="ECO:0000313" key="3">
    <source>
        <dbReference type="Proteomes" id="UP000192578"/>
    </source>
</evidence>
<evidence type="ECO:0000256" key="1">
    <source>
        <dbReference type="SAM" id="MobiDB-lite"/>
    </source>
</evidence>
<evidence type="ECO:0000313" key="2">
    <source>
        <dbReference type="EMBL" id="OQV14674.1"/>
    </source>
</evidence>
<feature type="compositionally biased region" description="Low complexity" evidence="1">
    <location>
        <begin position="149"/>
        <end position="166"/>
    </location>
</feature>
<name>A0A1W0WHJ0_HYPEX</name>
<dbReference type="Proteomes" id="UP000192578">
    <property type="component" value="Unassembled WGS sequence"/>
</dbReference>
<dbReference type="EMBL" id="MTYJ01000101">
    <property type="protein sequence ID" value="OQV14674.1"/>
    <property type="molecule type" value="Genomic_DNA"/>
</dbReference>
<dbReference type="AlphaFoldDB" id="A0A1W0WHJ0"/>
<accession>A0A1W0WHJ0</accession>
<protein>
    <submittedName>
        <fullName evidence="2">Uncharacterized protein</fullName>
    </submittedName>
</protein>
<organism evidence="2 3">
    <name type="scientific">Hypsibius exemplaris</name>
    <name type="common">Freshwater tardigrade</name>
    <dbReference type="NCBI Taxonomy" id="2072580"/>
    <lineage>
        <taxon>Eukaryota</taxon>
        <taxon>Metazoa</taxon>
        <taxon>Ecdysozoa</taxon>
        <taxon>Tardigrada</taxon>
        <taxon>Eutardigrada</taxon>
        <taxon>Parachela</taxon>
        <taxon>Hypsibioidea</taxon>
        <taxon>Hypsibiidae</taxon>
        <taxon>Hypsibius</taxon>
    </lineage>
</organism>
<keyword evidence="3" id="KW-1185">Reference proteome</keyword>
<reference evidence="3" key="1">
    <citation type="submission" date="2017-01" db="EMBL/GenBank/DDBJ databases">
        <title>Comparative genomics of anhydrobiosis in the tardigrade Hypsibius dujardini.</title>
        <authorList>
            <person name="Yoshida Y."/>
            <person name="Koutsovoulos G."/>
            <person name="Laetsch D."/>
            <person name="Stevens L."/>
            <person name="Kumar S."/>
            <person name="Horikawa D."/>
            <person name="Ishino K."/>
            <person name="Komine S."/>
            <person name="Tomita M."/>
            <person name="Blaxter M."/>
            <person name="Arakawa K."/>
        </authorList>
    </citation>
    <scope>NUCLEOTIDE SEQUENCE [LARGE SCALE GENOMIC DNA]</scope>
    <source>
        <strain evidence="3">Z151</strain>
    </source>
</reference>
<gene>
    <name evidence="2" type="ORF">BV898_11180</name>
</gene>
<proteinExistence type="predicted"/>
<feature type="region of interest" description="Disordered" evidence="1">
    <location>
        <begin position="143"/>
        <end position="173"/>
    </location>
</feature>
<feature type="compositionally biased region" description="Polar residues" evidence="1">
    <location>
        <begin position="104"/>
        <end position="119"/>
    </location>
</feature>
<feature type="region of interest" description="Disordered" evidence="1">
    <location>
        <begin position="77"/>
        <end position="124"/>
    </location>
</feature>
<comment type="caution">
    <text evidence="2">The sequence shown here is derived from an EMBL/GenBank/DDBJ whole genome shotgun (WGS) entry which is preliminary data.</text>
</comment>